<evidence type="ECO:0000313" key="8">
    <source>
        <dbReference type="Proteomes" id="UP000324907"/>
    </source>
</evidence>
<evidence type="ECO:0000313" key="2">
    <source>
        <dbReference type="EMBL" id="KAA0146310.1"/>
    </source>
</evidence>
<evidence type="ECO:0000313" key="3">
    <source>
        <dbReference type="EMBL" id="KAA0166203.1"/>
    </source>
</evidence>
<organism evidence="3 9">
    <name type="scientific">Cafeteria roenbergensis</name>
    <name type="common">Marine flagellate</name>
    <dbReference type="NCBI Taxonomy" id="33653"/>
    <lineage>
        <taxon>Eukaryota</taxon>
        <taxon>Sar</taxon>
        <taxon>Stramenopiles</taxon>
        <taxon>Bigyra</taxon>
        <taxon>Opalozoa</taxon>
        <taxon>Bicosoecida</taxon>
        <taxon>Cafeteriaceae</taxon>
        <taxon>Cafeteria</taxon>
    </lineage>
</organism>
<feature type="compositionally biased region" description="Low complexity" evidence="1">
    <location>
        <begin position="1"/>
        <end position="26"/>
    </location>
</feature>
<evidence type="ECO:0000313" key="7">
    <source>
        <dbReference type="Proteomes" id="UP000323011"/>
    </source>
</evidence>
<feature type="compositionally biased region" description="Basic and acidic residues" evidence="1">
    <location>
        <begin position="242"/>
        <end position="252"/>
    </location>
</feature>
<evidence type="ECO:0000313" key="6">
    <source>
        <dbReference type="Proteomes" id="UP000322899"/>
    </source>
</evidence>
<evidence type="ECO:0000256" key="1">
    <source>
        <dbReference type="SAM" id="MobiDB-lite"/>
    </source>
</evidence>
<proteinExistence type="predicted"/>
<protein>
    <recommendedName>
        <fullName evidence="10">Ribosomal protein L46 N-terminal domain-containing protein</fullName>
    </recommendedName>
</protein>
<dbReference type="InterPro" id="IPR040008">
    <property type="entry name" value="Ribosomal_mL46"/>
</dbReference>
<dbReference type="GO" id="GO:0005762">
    <property type="term" value="C:mitochondrial large ribosomal subunit"/>
    <property type="evidence" value="ECO:0007669"/>
    <property type="project" value="TreeGrafter"/>
</dbReference>
<dbReference type="EMBL" id="VLTO01000039">
    <property type="protein sequence ID" value="KAA0172990.1"/>
    <property type="molecule type" value="Genomic_DNA"/>
</dbReference>
<dbReference type="EMBL" id="VLTN01000092">
    <property type="protein sequence ID" value="KAA0146310.1"/>
    <property type="molecule type" value="Genomic_DNA"/>
</dbReference>
<evidence type="ECO:0000313" key="9">
    <source>
        <dbReference type="Proteomes" id="UP000325113"/>
    </source>
</evidence>
<dbReference type="AlphaFoldDB" id="A0A5A8DL19"/>
<evidence type="ECO:0000313" key="5">
    <source>
        <dbReference type="EMBL" id="KAA0172990.1"/>
    </source>
</evidence>
<dbReference type="Proteomes" id="UP000324907">
    <property type="component" value="Unassembled WGS sequence"/>
</dbReference>
<name>A0A5A8DL19_CAFRO</name>
<comment type="caution">
    <text evidence="3">The sequence shown here is derived from an EMBL/GenBank/DDBJ whole genome shotgun (WGS) entry which is preliminary data.</text>
</comment>
<feature type="compositionally biased region" description="Basic residues" evidence="1">
    <location>
        <begin position="39"/>
        <end position="48"/>
    </location>
</feature>
<dbReference type="Proteomes" id="UP000323011">
    <property type="component" value="Unassembled WGS sequence"/>
</dbReference>
<dbReference type="EMBL" id="VLTM01000009">
    <property type="protein sequence ID" value="KAA0166203.1"/>
    <property type="molecule type" value="Genomic_DNA"/>
</dbReference>
<dbReference type="Gene3D" id="3.90.79.10">
    <property type="entry name" value="Nucleoside Triphosphate Pyrophosphohydrolase"/>
    <property type="match status" value="1"/>
</dbReference>
<feature type="compositionally biased region" description="Basic and acidic residues" evidence="1">
    <location>
        <begin position="54"/>
        <end position="71"/>
    </location>
</feature>
<dbReference type="PANTHER" id="PTHR13124">
    <property type="entry name" value="39S RIBOSOMAL PROTEIN L46, MITOCHONDRIAL PRECURSOR-RELATED"/>
    <property type="match status" value="1"/>
</dbReference>
<feature type="region of interest" description="Disordered" evidence="1">
    <location>
        <begin position="1"/>
        <end position="71"/>
    </location>
</feature>
<dbReference type="GO" id="GO:0003735">
    <property type="term" value="F:structural constituent of ribosome"/>
    <property type="evidence" value="ECO:0007669"/>
    <property type="project" value="InterPro"/>
</dbReference>
<dbReference type="OrthoDB" id="414075at2759"/>
<feature type="region of interest" description="Disordered" evidence="1">
    <location>
        <begin position="167"/>
        <end position="252"/>
    </location>
</feature>
<accession>A0A5A8DL19</accession>
<gene>
    <name evidence="5" type="ORF">FNF27_05481</name>
    <name evidence="4" type="ORF">FNF28_02035</name>
    <name evidence="2" type="ORF">FNF29_08125</name>
    <name evidence="3" type="ORF">FNF31_01429</name>
</gene>
<dbReference type="EMBL" id="VLTL01000021">
    <property type="protein sequence ID" value="KAA0169591.1"/>
    <property type="molecule type" value="Genomic_DNA"/>
</dbReference>
<reference evidence="6 7" key="1">
    <citation type="submission" date="2019-07" db="EMBL/GenBank/DDBJ databases">
        <title>Genomes of Cafeteria roenbergensis.</title>
        <authorList>
            <person name="Fischer M.G."/>
            <person name="Hackl T."/>
            <person name="Roman M."/>
        </authorList>
    </citation>
    <scope>NUCLEOTIDE SEQUENCE [LARGE SCALE GENOMIC DNA]</scope>
    <source>
        <strain evidence="2 7">BVI</strain>
        <strain evidence="3 9">Cflag</strain>
        <strain evidence="5 6">E4-10P</strain>
        <strain evidence="4 8">RCC970-E3</strain>
    </source>
</reference>
<evidence type="ECO:0000313" key="4">
    <source>
        <dbReference type="EMBL" id="KAA0169591.1"/>
    </source>
</evidence>
<feature type="compositionally biased region" description="Basic and acidic residues" evidence="1">
    <location>
        <begin position="202"/>
        <end position="222"/>
    </location>
</feature>
<dbReference type="PANTHER" id="PTHR13124:SF12">
    <property type="entry name" value="LARGE RIBOSOMAL SUBUNIT PROTEIN ML46"/>
    <property type="match status" value="1"/>
</dbReference>
<dbReference type="Proteomes" id="UP000325113">
    <property type="component" value="Unassembled WGS sequence"/>
</dbReference>
<evidence type="ECO:0008006" key="10">
    <source>
        <dbReference type="Google" id="ProtNLM"/>
    </source>
</evidence>
<keyword evidence="7" id="KW-1185">Reference proteome</keyword>
<dbReference type="Proteomes" id="UP000322899">
    <property type="component" value="Unassembled WGS sequence"/>
</dbReference>
<sequence length="457" mass="49754">MVARVAAPSTAAALRPAPAGAAPARAYSRKYGQRDRPRPYHKQKRRPKMLTATPDHDFQRNGKPYKDSNDPRLLRAHNNLALRTAKKTSFAEQLAAFEEAAAGFANPPELHFATMLERPPIITADEMPWETAFRTVRDARRAAEKPETPAELERMLEDLKAEALEAQRRKREAALSGGGVNDNDESGPAHETGPGTTKDRRKAKEAAETESKYGADDLERRASALRGEGGAASQFVASSTREVPRTTKNDELGNTRTLDRAFADRLVLVVREASTGRWVFPGAAFDHAASLTADPVLSPHGFKLSPLAAAVHRSTTNAFGQDINFWVVGSGPMAVHLQPFDEEEQSRRQSYGRKVFLFRADILDGRVEMPSQYDDHQWLTRLEIQQAGLFADEGFASVAHDALGCSEQEFVHLAGCKPTASGRPSQAAVDEATADILRLRGVGLDSAAAAAAADVEA</sequence>